<dbReference type="EMBL" id="AMCI01005770">
    <property type="protein sequence ID" value="EJW95500.1"/>
    <property type="molecule type" value="Genomic_DNA"/>
</dbReference>
<evidence type="ECO:0000313" key="1">
    <source>
        <dbReference type="EMBL" id="EJW95500.1"/>
    </source>
</evidence>
<dbReference type="InterPro" id="IPR046357">
    <property type="entry name" value="PPIase_dom_sf"/>
</dbReference>
<name>J9C6N5_9ZZZZ</name>
<dbReference type="Pfam" id="PF16109">
    <property type="entry name" value="DUF4827"/>
    <property type="match status" value="1"/>
</dbReference>
<dbReference type="InterPro" id="IPR032252">
    <property type="entry name" value="DUF4827"/>
</dbReference>
<reference evidence="1" key="1">
    <citation type="journal article" date="2012" name="PLoS ONE">
        <title>Gene sets for utilization of primary and secondary nutrition supplies in the distal gut of endangered iberian lynx.</title>
        <authorList>
            <person name="Alcaide M."/>
            <person name="Messina E."/>
            <person name="Richter M."/>
            <person name="Bargiela R."/>
            <person name="Peplies J."/>
            <person name="Huws S.A."/>
            <person name="Newbold C.J."/>
            <person name="Golyshin P.N."/>
            <person name="Simon M.A."/>
            <person name="Lopez G."/>
            <person name="Yakimov M.M."/>
            <person name="Ferrer M."/>
        </authorList>
    </citation>
    <scope>NUCLEOTIDE SEQUENCE</scope>
</reference>
<gene>
    <name evidence="1" type="ORF">EVA_16392</name>
</gene>
<evidence type="ECO:0008006" key="2">
    <source>
        <dbReference type="Google" id="ProtNLM"/>
    </source>
</evidence>
<sequence>NIPGNIRVISEEEFHRNDSTTDVEKNEYVFFRRKGVYMQIVDKGSGEKIANGESLRVVARYTEFNIASDTIQSSNCITSYEMIPDIMTCSNTEGLFTASFLQGAMYKTYNSAAVPAGWLVPFTYINLGRLDSPTATLAHVRLIVPASQGQASAAANVYPCFYEIKYQRGL</sequence>
<feature type="non-terminal residue" evidence="1">
    <location>
        <position position="1"/>
    </location>
</feature>
<dbReference type="Gene3D" id="3.10.50.40">
    <property type="match status" value="1"/>
</dbReference>
<comment type="caution">
    <text evidence="1">The sequence shown here is derived from an EMBL/GenBank/DDBJ whole genome shotgun (WGS) entry which is preliminary data.</text>
</comment>
<dbReference type="AlphaFoldDB" id="J9C6N5"/>
<accession>J9C6N5</accession>
<dbReference type="GO" id="GO:0003755">
    <property type="term" value="F:peptidyl-prolyl cis-trans isomerase activity"/>
    <property type="evidence" value="ECO:0007669"/>
    <property type="project" value="InterPro"/>
</dbReference>
<proteinExistence type="predicted"/>
<protein>
    <recommendedName>
        <fullName evidence="2">DUF4827 domain-containing protein</fullName>
    </recommendedName>
</protein>
<organism evidence="1">
    <name type="scientific">gut metagenome</name>
    <dbReference type="NCBI Taxonomy" id="749906"/>
    <lineage>
        <taxon>unclassified sequences</taxon>
        <taxon>metagenomes</taxon>
        <taxon>organismal metagenomes</taxon>
    </lineage>
</organism>